<dbReference type="PATRIC" id="fig|608538.5.peg.361"/>
<feature type="transmembrane region" description="Helical" evidence="6">
    <location>
        <begin position="278"/>
        <end position="295"/>
    </location>
</feature>
<comment type="similarity">
    <text evidence="2">Belongs to the autoinducer-2 exporter (AI-2E) (TC 2.A.86) family.</text>
</comment>
<dbReference type="KEGG" id="hte:Hydth_0359"/>
<comment type="subcellular location">
    <subcellularLocation>
        <location evidence="1">Membrane</location>
        <topology evidence="1">Multi-pass membrane protein</topology>
    </subcellularLocation>
</comment>
<dbReference type="PANTHER" id="PTHR21716">
    <property type="entry name" value="TRANSMEMBRANE PROTEIN"/>
    <property type="match status" value="1"/>
</dbReference>
<keyword evidence="8" id="KW-1185">Reference proteome</keyword>
<feature type="transmembrane region" description="Helical" evidence="6">
    <location>
        <begin position="32"/>
        <end position="50"/>
    </location>
</feature>
<dbReference type="STRING" id="608538.HTH_0361"/>
<dbReference type="InterPro" id="IPR002549">
    <property type="entry name" value="AI-2E-like"/>
</dbReference>
<evidence type="ECO:0000313" key="8">
    <source>
        <dbReference type="Proteomes" id="UP000002574"/>
    </source>
</evidence>
<feature type="transmembrane region" description="Helical" evidence="6">
    <location>
        <begin position="245"/>
        <end position="266"/>
    </location>
</feature>
<accession>D3DG75</accession>
<keyword evidence="4 6" id="KW-1133">Transmembrane helix</keyword>
<dbReference type="EMBL" id="AP011112">
    <property type="protein sequence ID" value="BAI68827.1"/>
    <property type="molecule type" value="Genomic_DNA"/>
</dbReference>
<dbReference type="OrthoDB" id="106838at2"/>
<sequence length="356" mass="40489">MSREKVFSYFLLGITVFFTFLVLVILTPFLKPILWAVIFSLVAYPLHLSLSRLLRNNTLSALMVTLLVLTFIVIPFLIIGLVAAKQSVEITKAIIQYLQNHTLTDVLHSLYSLPVVNKLITEEILQRVYEYMQSEEFKNTITSYLSKLTQKAGEIFTSMLFATGSVIFKSFVFLISFFFILRDGRRFVEFFARFLPMHKEDLYEVLLTIYKTILAVVYGSIGVALVQAVLSFIAYTVVGINYSLLWALITFIASFVPPFGTGFVWVPIAIYTFLNKGLFYGIFMLLWGSLVISTVDNILRPLIMKKGIKMPYIVLFFSTVGGLLTFGFLGLFLGPIVFTTLFSLAIIYERRILKEG</sequence>
<evidence type="ECO:0000256" key="6">
    <source>
        <dbReference type="SAM" id="Phobius"/>
    </source>
</evidence>
<feature type="transmembrane region" description="Helical" evidence="6">
    <location>
        <begin position="315"/>
        <end position="348"/>
    </location>
</feature>
<feature type="transmembrane region" description="Helical" evidence="6">
    <location>
        <begin position="155"/>
        <end position="181"/>
    </location>
</feature>
<protein>
    <submittedName>
        <fullName evidence="7">Putative permease</fullName>
    </submittedName>
</protein>
<evidence type="ECO:0000256" key="2">
    <source>
        <dbReference type="ARBA" id="ARBA00009773"/>
    </source>
</evidence>
<dbReference type="KEGG" id="hth:HTH_0361"/>
<dbReference type="AlphaFoldDB" id="D3DG75"/>
<organism evidence="7 8">
    <name type="scientific">Hydrogenobacter thermophilus (strain DSM 6534 / IAM 12695 / TK-6)</name>
    <dbReference type="NCBI Taxonomy" id="608538"/>
    <lineage>
        <taxon>Bacteria</taxon>
        <taxon>Pseudomonadati</taxon>
        <taxon>Aquificota</taxon>
        <taxon>Aquificia</taxon>
        <taxon>Aquificales</taxon>
        <taxon>Aquificaceae</taxon>
        <taxon>Hydrogenobacter</taxon>
    </lineage>
</organism>
<evidence type="ECO:0000256" key="3">
    <source>
        <dbReference type="ARBA" id="ARBA00022692"/>
    </source>
</evidence>
<dbReference type="RefSeq" id="WP_012963010.1">
    <property type="nucleotide sequence ID" value="NC_013799.1"/>
</dbReference>
<dbReference type="Proteomes" id="UP000002574">
    <property type="component" value="Chromosome"/>
</dbReference>
<name>D3DG75_HYDTT</name>
<evidence type="ECO:0000256" key="4">
    <source>
        <dbReference type="ARBA" id="ARBA00022989"/>
    </source>
</evidence>
<reference evidence="7 8" key="1">
    <citation type="journal article" date="2010" name="J. Bacteriol.">
        <title>Complete genome sequence of the thermophilic, obligately chemolithoautotrophic hydrogen-oxidizing bacterium Hydrogenobacter thermophilus TK-6.</title>
        <authorList>
            <person name="Arai H."/>
            <person name="Kanbe H."/>
            <person name="Ishii M."/>
            <person name="Igarashi Y."/>
        </authorList>
    </citation>
    <scope>NUCLEOTIDE SEQUENCE [LARGE SCALE GENOMIC DNA]</scope>
    <source>
        <strain evidence="8">DSM 6534 / IAM 12695 / TK-6</strain>
    </source>
</reference>
<dbReference type="PANTHER" id="PTHR21716:SF4">
    <property type="entry name" value="TRANSMEMBRANE PROTEIN 245"/>
    <property type="match status" value="1"/>
</dbReference>
<dbReference type="Pfam" id="PF01594">
    <property type="entry name" value="AI-2E_transport"/>
    <property type="match status" value="1"/>
</dbReference>
<dbReference type="eggNOG" id="COG0628">
    <property type="taxonomic scope" value="Bacteria"/>
</dbReference>
<keyword evidence="5 6" id="KW-0472">Membrane</keyword>
<evidence type="ECO:0000256" key="5">
    <source>
        <dbReference type="ARBA" id="ARBA00023136"/>
    </source>
</evidence>
<gene>
    <name evidence="7" type="ordered locus">HTH_0361</name>
</gene>
<evidence type="ECO:0000313" key="7">
    <source>
        <dbReference type="EMBL" id="BAI68827.1"/>
    </source>
</evidence>
<feature type="transmembrane region" description="Helical" evidence="6">
    <location>
        <begin position="7"/>
        <end position="26"/>
    </location>
</feature>
<dbReference type="GO" id="GO:0016020">
    <property type="term" value="C:membrane"/>
    <property type="evidence" value="ECO:0007669"/>
    <property type="project" value="UniProtKB-SubCell"/>
</dbReference>
<feature type="transmembrane region" description="Helical" evidence="6">
    <location>
        <begin position="202"/>
        <end position="233"/>
    </location>
</feature>
<keyword evidence="3 6" id="KW-0812">Transmembrane</keyword>
<proteinExistence type="inferred from homology"/>
<feature type="transmembrane region" description="Helical" evidence="6">
    <location>
        <begin position="62"/>
        <end position="84"/>
    </location>
</feature>
<evidence type="ECO:0000256" key="1">
    <source>
        <dbReference type="ARBA" id="ARBA00004141"/>
    </source>
</evidence>